<keyword evidence="4" id="KW-0472">Membrane</keyword>
<evidence type="ECO:0000313" key="6">
    <source>
        <dbReference type="EMBL" id="KAF5216212.1"/>
    </source>
</evidence>
<feature type="transmembrane region" description="Helical" evidence="4">
    <location>
        <begin position="43"/>
        <end position="67"/>
    </location>
</feature>
<sequence>MRLACHCWCVGEWDVEVRGNDLLVNLFFKWLLLNLWVGHSKCVLHVCLLVCLCVCVCVCVFFLYVSFDSLSLLSSRGWGGSCGRNKKAATIARFTERKASGIADQLALGRRGGRRGPTCMFRRPEDVERRRTRLTDTRPLRHLLVTGGLGFIGSNFINHLLRTHSGVHVYNLDKVDYCSSFRSIENPSDPYYHFVRGNITNADLVMYVLRHHDIDTIINFAAQSHVDNSFGNSLSFTYNNVLGTHVLLECARTYGRIEKFIHVSTDEVYGQVTDSKKEEGTLNPTNPYAATKAAVEYIVKSYHISFGLPCIITRGNNVYGPYQYPEKLIPRFIMLMNAGKKLTIQGNGSNKRTFIHASDVARAFVAIINHGFIGDVYNIGSCDEKSVLDIARMTVKYVRAHKCGEREPLADPSEEEVSRHLVFVKDREFNDERYDISVEKLQELGWRQEVRFEEGYKETVAWYLKAFSQDFWENLRWDIPDAHAPCIGELELLPSRL</sequence>
<keyword evidence="4" id="KW-1133">Transmembrane helix</keyword>
<keyword evidence="2" id="KW-0520">NAD</keyword>
<evidence type="ECO:0000256" key="1">
    <source>
        <dbReference type="ARBA" id="ARBA00001911"/>
    </source>
</evidence>
<dbReference type="EMBL" id="JABDHM010000225">
    <property type="protein sequence ID" value="KAF5216212.1"/>
    <property type="molecule type" value="Genomic_DNA"/>
</dbReference>
<reference evidence="6 7" key="1">
    <citation type="journal article" date="2019" name="Genome Biol. Evol.">
        <title>Nanopore Sequencing Significantly Improves Genome Assembly of the Protozoan Parasite Trypanosoma cruzi.</title>
        <authorList>
            <person name="Diaz-Viraque F."/>
            <person name="Pita S."/>
            <person name="Greif G."/>
            <person name="de Souza R.C.M."/>
            <person name="Iraola G."/>
            <person name="Robello C."/>
        </authorList>
    </citation>
    <scope>NUCLEOTIDE SEQUENCE [LARGE SCALE GENOMIC DNA]</scope>
    <source>
        <strain evidence="6 7">Berenice</strain>
    </source>
</reference>
<evidence type="ECO:0000256" key="3">
    <source>
        <dbReference type="ARBA" id="ARBA00023239"/>
    </source>
</evidence>
<organism evidence="6 7">
    <name type="scientific">Trypanosoma cruzi</name>
    <dbReference type="NCBI Taxonomy" id="5693"/>
    <lineage>
        <taxon>Eukaryota</taxon>
        <taxon>Discoba</taxon>
        <taxon>Euglenozoa</taxon>
        <taxon>Kinetoplastea</taxon>
        <taxon>Metakinetoplastina</taxon>
        <taxon>Trypanosomatida</taxon>
        <taxon>Trypanosomatidae</taxon>
        <taxon>Trypanosoma</taxon>
        <taxon>Schizotrypanum</taxon>
    </lineage>
</organism>
<evidence type="ECO:0000259" key="5">
    <source>
        <dbReference type="Pfam" id="PF16363"/>
    </source>
</evidence>
<dbReference type="Proteomes" id="UP000583944">
    <property type="component" value="Unassembled WGS sequence"/>
</dbReference>
<gene>
    <name evidence="6" type="ORF">ECC02_011042</name>
</gene>
<name>A0A7J6XNY8_TRYCR</name>
<dbReference type="InterPro" id="IPR036291">
    <property type="entry name" value="NAD(P)-bd_dom_sf"/>
</dbReference>
<feature type="domain" description="NAD(P)-binding" evidence="5">
    <location>
        <begin position="144"/>
        <end position="459"/>
    </location>
</feature>
<proteinExistence type="predicted"/>
<dbReference type="VEuPathDB" id="TriTrypDB:BCY84_01945"/>
<dbReference type="PANTHER" id="PTHR43000">
    <property type="entry name" value="DTDP-D-GLUCOSE 4,6-DEHYDRATASE-RELATED"/>
    <property type="match status" value="1"/>
</dbReference>
<dbReference type="GO" id="GO:0009225">
    <property type="term" value="P:nucleotide-sugar metabolic process"/>
    <property type="evidence" value="ECO:0007669"/>
    <property type="project" value="InterPro"/>
</dbReference>
<dbReference type="FunFam" id="3.40.50.720:FF:000304">
    <property type="entry name" value="UDP-glucose 4,6-dehydratase"/>
    <property type="match status" value="1"/>
</dbReference>
<comment type="caution">
    <text evidence="6">The sequence shown here is derived from an EMBL/GenBank/DDBJ whole genome shotgun (WGS) entry which is preliminary data.</text>
</comment>
<dbReference type="Pfam" id="PF16363">
    <property type="entry name" value="GDP_Man_Dehyd"/>
    <property type="match status" value="1"/>
</dbReference>
<accession>A0A7J6XNY8</accession>
<dbReference type="GO" id="GO:0008460">
    <property type="term" value="F:dTDP-glucose 4,6-dehydratase activity"/>
    <property type="evidence" value="ECO:0007669"/>
    <property type="project" value="InterPro"/>
</dbReference>
<keyword evidence="4" id="KW-0812">Transmembrane</keyword>
<evidence type="ECO:0000256" key="2">
    <source>
        <dbReference type="ARBA" id="ARBA00023027"/>
    </source>
</evidence>
<evidence type="ECO:0000256" key="4">
    <source>
        <dbReference type="SAM" id="Phobius"/>
    </source>
</evidence>
<dbReference type="CDD" id="cd05246">
    <property type="entry name" value="dTDP_GD_SDR_e"/>
    <property type="match status" value="1"/>
</dbReference>
<dbReference type="AlphaFoldDB" id="A0A7J6XNY8"/>
<dbReference type="InterPro" id="IPR005888">
    <property type="entry name" value="dTDP_Gluc_deHydtase"/>
</dbReference>
<keyword evidence="3" id="KW-0456">Lyase</keyword>
<dbReference type="VEuPathDB" id="TriTrypDB:ECC02_011042"/>
<dbReference type="SUPFAM" id="SSF51735">
    <property type="entry name" value="NAD(P)-binding Rossmann-fold domains"/>
    <property type="match status" value="1"/>
</dbReference>
<dbReference type="InterPro" id="IPR016040">
    <property type="entry name" value="NAD(P)-bd_dom"/>
</dbReference>
<dbReference type="Gene3D" id="3.90.25.10">
    <property type="entry name" value="UDP-galactose 4-epimerase, domain 1"/>
    <property type="match status" value="1"/>
</dbReference>
<dbReference type="Gene3D" id="3.40.50.720">
    <property type="entry name" value="NAD(P)-binding Rossmann-like Domain"/>
    <property type="match status" value="1"/>
</dbReference>
<protein>
    <submittedName>
        <fullName evidence="6">GDP-mannose 4 6 dehydratase</fullName>
    </submittedName>
</protein>
<evidence type="ECO:0000313" key="7">
    <source>
        <dbReference type="Proteomes" id="UP000583944"/>
    </source>
</evidence>
<comment type="cofactor">
    <cofactor evidence="1">
        <name>NAD(+)</name>
        <dbReference type="ChEBI" id="CHEBI:57540"/>
    </cofactor>
</comment>